<dbReference type="Gene3D" id="2.180.10.10">
    <property type="entry name" value="RHS repeat-associated core"/>
    <property type="match status" value="1"/>
</dbReference>
<evidence type="ECO:0000313" key="2">
    <source>
        <dbReference type="Proteomes" id="UP001107960"/>
    </source>
</evidence>
<dbReference type="AlphaFoldDB" id="A0A9Q3UYU3"/>
<organism evidence="1 2">
    <name type="scientific">Chryseobacterium muglaense</name>
    <dbReference type="NCBI Taxonomy" id="2893752"/>
    <lineage>
        <taxon>Bacteria</taxon>
        <taxon>Pseudomonadati</taxon>
        <taxon>Bacteroidota</taxon>
        <taxon>Flavobacteriia</taxon>
        <taxon>Flavobacteriales</taxon>
        <taxon>Weeksellaceae</taxon>
        <taxon>Chryseobacterium group</taxon>
        <taxon>Chryseobacterium</taxon>
    </lineage>
</organism>
<dbReference type="EMBL" id="JAJJML010000001">
    <property type="protein sequence ID" value="MCC9036521.1"/>
    <property type="molecule type" value="Genomic_DNA"/>
</dbReference>
<protein>
    <recommendedName>
        <fullName evidence="3">RHS repeat-associated core domain-containing protein</fullName>
    </recommendedName>
</protein>
<gene>
    <name evidence="1" type="ORF">LNP80_20125</name>
</gene>
<proteinExistence type="predicted"/>
<evidence type="ECO:0008006" key="3">
    <source>
        <dbReference type="Google" id="ProtNLM"/>
    </source>
</evidence>
<accession>A0A9Q3UYU3</accession>
<dbReference type="Proteomes" id="UP001107960">
    <property type="component" value="Unassembled WGS sequence"/>
</dbReference>
<reference evidence="1" key="1">
    <citation type="submission" date="2021-11" db="EMBL/GenBank/DDBJ databases">
        <title>Description of novel Chryseobacterium species.</title>
        <authorList>
            <person name="Saticioglu I.B."/>
            <person name="Ay H."/>
            <person name="Altun S."/>
            <person name="Duman M."/>
        </authorList>
    </citation>
    <scope>NUCLEOTIDE SEQUENCE</scope>
    <source>
        <strain evidence="1">C-39</strain>
    </source>
</reference>
<comment type="caution">
    <text evidence="1">The sequence shown here is derived from an EMBL/GenBank/DDBJ whole genome shotgun (WGS) entry which is preliminary data.</text>
</comment>
<dbReference type="InterPro" id="IPR022385">
    <property type="entry name" value="Rhs_assc_core"/>
</dbReference>
<dbReference type="NCBIfam" id="TIGR03696">
    <property type="entry name" value="Rhs_assc_core"/>
    <property type="match status" value="1"/>
</dbReference>
<evidence type="ECO:0000313" key="1">
    <source>
        <dbReference type="EMBL" id="MCC9036521.1"/>
    </source>
</evidence>
<name>A0A9Q3UYU3_9FLAO</name>
<dbReference type="RefSeq" id="WP_229986464.1">
    <property type="nucleotide sequence ID" value="NZ_JAMQGQ010000083.1"/>
</dbReference>
<sequence length="304" mass="34609">MYDYGARFYMPDIGRWGVVDPLAEVMRRYSPYNYAFDNPINFIDTDGNAPYNPKDFYGKNSAFNDDFDPNTTIYGNGSFGGYKYYEMGFMYDGAGGNGADTYKGQEAYDILQDFLNPASSGNSLSPWMKANIGEGFSFIQEEPSPIRKYLKNKTSFSSWGIETTEIQYQLDHNNTILELKQIINQTEEFTDKIDNVLDWTPAISGAKGVYDFIKEGAKSLSPPTLILALGSTTISIENSKAKDFLGMYRNIQNNYIDLHSKNPTNMKGITVNIDMIKGPQNHVWSRYRFYDIFTHRYLGGETFE</sequence>